<evidence type="ECO:0000256" key="1">
    <source>
        <dbReference type="SAM" id="MobiDB-lite"/>
    </source>
</evidence>
<feature type="region of interest" description="Disordered" evidence="1">
    <location>
        <begin position="34"/>
        <end position="54"/>
    </location>
</feature>
<keyword evidence="3" id="KW-1185">Reference proteome</keyword>
<proteinExistence type="predicted"/>
<dbReference type="Proteomes" id="UP000799118">
    <property type="component" value="Unassembled WGS sequence"/>
</dbReference>
<sequence length="93" mass="10273">MFPTRQQASTSTFMDASFSFTFDLVDSATMPLASTPSDDTLVPTEESTPTMAESPLTEFEDIHSEVPQPVKQARLTRSSRNFSAARDTESEFS</sequence>
<dbReference type="EMBL" id="ML769404">
    <property type="protein sequence ID" value="KAE9406100.1"/>
    <property type="molecule type" value="Genomic_DNA"/>
</dbReference>
<evidence type="ECO:0000313" key="2">
    <source>
        <dbReference type="EMBL" id="KAE9406100.1"/>
    </source>
</evidence>
<gene>
    <name evidence="2" type="ORF">BT96DRAFT_1015113</name>
</gene>
<feature type="region of interest" description="Disordered" evidence="1">
    <location>
        <begin position="73"/>
        <end position="93"/>
    </location>
</feature>
<accession>A0A6A4I805</accession>
<name>A0A6A4I805_9AGAR</name>
<reference evidence="2" key="1">
    <citation type="journal article" date="2019" name="Environ. Microbiol.">
        <title>Fungal ecological strategies reflected in gene transcription - a case study of two litter decomposers.</title>
        <authorList>
            <person name="Barbi F."/>
            <person name="Kohler A."/>
            <person name="Barry K."/>
            <person name="Baskaran P."/>
            <person name="Daum C."/>
            <person name="Fauchery L."/>
            <person name="Ihrmark K."/>
            <person name="Kuo A."/>
            <person name="LaButti K."/>
            <person name="Lipzen A."/>
            <person name="Morin E."/>
            <person name="Grigoriev I.V."/>
            <person name="Henrissat B."/>
            <person name="Lindahl B."/>
            <person name="Martin F."/>
        </authorList>
    </citation>
    <scope>NUCLEOTIDE SEQUENCE</scope>
    <source>
        <strain evidence="2">JB14</strain>
    </source>
</reference>
<organism evidence="2 3">
    <name type="scientific">Gymnopus androsaceus JB14</name>
    <dbReference type="NCBI Taxonomy" id="1447944"/>
    <lineage>
        <taxon>Eukaryota</taxon>
        <taxon>Fungi</taxon>
        <taxon>Dikarya</taxon>
        <taxon>Basidiomycota</taxon>
        <taxon>Agaricomycotina</taxon>
        <taxon>Agaricomycetes</taxon>
        <taxon>Agaricomycetidae</taxon>
        <taxon>Agaricales</taxon>
        <taxon>Marasmiineae</taxon>
        <taxon>Omphalotaceae</taxon>
        <taxon>Gymnopus</taxon>
    </lineage>
</organism>
<dbReference type="AlphaFoldDB" id="A0A6A4I805"/>
<evidence type="ECO:0000313" key="3">
    <source>
        <dbReference type="Proteomes" id="UP000799118"/>
    </source>
</evidence>
<protein>
    <submittedName>
        <fullName evidence="2">Uncharacterized protein</fullName>
    </submittedName>
</protein>